<keyword evidence="7" id="KW-1185">Reference proteome</keyword>
<evidence type="ECO:0000256" key="5">
    <source>
        <dbReference type="RuleBase" id="RU003925"/>
    </source>
</evidence>
<comment type="similarity">
    <text evidence="5">Belongs to the small GTPase superfamily. Arf family.</text>
</comment>
<dbReference type="SUPFAM" id="SSF52540">
    <property type="entry name" value="P-loop containing nucleoside triphosphate hydrolases"/>
    <property type="match status" value="1"/>
</dbReference>
<dbReference type="InterPro" id="IPR024156">
    <property type="entry name" value="Small_GTPase_ARF"/>
</dbReference>
<dbReference type="PROSITE" id="PS51419">
    <property type="entry name" value="RAB"/>
    <property type="match status" value="1"/>
</dbReference>
<dbReference type="EMBL" id="KZ303486">
    <property type="protein sequence ID" value="PIA19697.1"/>
    <property type="molecule type" value="Genomic_DNA"/>
</dbReference>
<dbReference type="Gene3D" id="3.40.50.300">
    <property type="entry name" value="P-loop containing nucleotide triphosphate hydrolases"/>
    <property type="match status" value="1"/>
</dbReference>
<dbReference type="Pfam" id="PF00025">
    <property type="entry name" value="Arf"/>
    <property type="match status" value="1"/>
</dbReference>
<dbReference type="GO" id="GO:0005525">
    <property type="term" value="F:GTP binding"/>
    <property type="evidence" value="ECO:0007669"/>
    <property type="project" value="UniProtKB-KW"/>
</dbReference>
<keyword evidence="4" id="KW-0460">Magnesium</keyword>
<keyword evidence="2 3" id="KW-0342">GTP-binding</keyword>
<dbReference type="NCBIfam" id="TIGR00231">
    <property type="entry name" value="small_GTP"/>
    <property type="match status" value="1"/>
</dbReference>
<evidence type="ECO:0000256" key="4">
    <source>
        <dbReference type="PIRSR" id="PIRSR606689-2"/>
    </source>
</evidence>
<dbReference type="GO" id="GO:0003924">
    <property type="term" value="F:GTPase activity"/>
    <property type="evidence" value="ECO:0007669"/>
    <property type="project" value="InterPro"/>
</dbReference>
<dbReference type="SMART" id="SM00177">
    <property type="entry name" value="ARF"/>
    <property type="match status" value="1"/>
</dbReference>
<reference evidence="6 7" key="1">
    <citation type="journal article" date="2015" name="Genome Biol. Evol.">
        <title>Phylogenomic analyses indicate that early fungi evolved digesting cell walls of algal ancestors of land plants.</title>
        <authorList>
            <person name="Chang Y."/>
            <person name="Wang S."/>
            <person name="Sekimoto S."/>
            <person name="Aerts A.L."/>
            <person name="Choi C."/>
            <person name="Clum A."/>
            <person name="LaButti K.M."/>
            <person name="Lindquist E.A."/>
            <person name="Yee Ngan C."/>
            <person name="Ohm R.A."/>
            <person name="Salamov A.A."/>
            <person name="Grigoriev I.V."/>
            <person name="Spatafora J.W."/>
            <person name="Berbee M.L."/>
        </authorList>
    </citation>
    <scope>NUCLEOTIDE SEQUENCE [LARGE SCALE GENOMIC DNA]</scope>
    <source>
        <strain evidence="6 7">NRRL 1564</strain>
    </source>
</reference>
<dbReference type="AlphaFoldDB" id="A0A2G5BLY4"/>
<dbReference type="GO" id="GO:0005794">
    <property type="term" value="C:Golgi apparatus"/>
    <property type="evidence" value="ECO:0007669"/>
    <property type="project" value="TreeGrafter"/>
</dbReference>
<dbReference type="PANTHER" id="PTHR45909:SF1">
    <property type="entry name" value="ADP-RIBOSYLATION FACTOR-RELATED PROTEIN 1"/>
    <property type="match status" value="1"/>
</dbReference>
<feature type="binding site" evidence="3">
    <location>
        <begin position="133"/>
        <end position="136"/>
    </location>
    <ligand>
        <name>GTP</name>
        <dbReference type="ChEBI" id="CHEBI:37565"/>
    </ligand>
</feature>
<evidence type="ECO:0000313" key="7">
    <source>
        <dbReference type="Proteomes" id="UP000242474"/>
    </source>
</evidence>
<name>A0A2G5BLY4_COERN</name>
<dbReference type="Proteomes" id="UP000242474">
    <property type="component" value="Unassembled WGS sequence"/>
</dbReference>
<dbReference type="STRING" id="763665.A0A2G5BLY4"/>
<dbReference type="GO" id="GO:0006886">
    <property type="term" value="P:intracellular protein transport"/>
    <property type="evidence" value="ECO:0007669"/>
    <property type="project" value="TreeGrafter"/>
</dbReference>
<feature type="binding site" evidence="3">
    <location>
        <begin position="24"/>
        <end position="31"/>
    </location>
    <ligand>
        <name>GTP</name>
        <dbReference type="ChEBI" id="CHEBI:37565"/>
    </ligand>
</feature>
<dbReference type="OrthoDB" id="414781at2759"/>
<evidence type="ECO:0000256" key="3">
    <source>
        <dbReference type="PIRSR" id="PIRSR606689-1"/>
    </source>
</evidence>
<sequence length="200" mass="22148">MFTLMSGAYRYFTKQDEYNVLVLGLDGAGKTTLLEKIKYTTTGISGMSPEKIQPTVGVNIAKAHIQRRLVKFLDLGGQEDLRGIWNSYFSDSHAILFVIDSGNKKRMDEALSVLLTLSRAHELEQVPFLVLANKLDINDITALAQVKELVNGAADNFDNRSVRVLGASAVTGEGVQVIINWLFNSMLENNNLRPPLSSEF</sequence>
<dbReference type="PROSITE" id="PS51417">
    <property type="entry name" value="ARF"/>
    <property type="match status" value="1"/>
</dbReference>
<dbReference type="PANTHER" id="PTHR45909">
    <property type="entry name" value="ADP-RIBOSYLATION FACTOR-RELATED PROTEIN 1"/>
    <property type="match status" value="1"/>
</dbReference>
<evidence type="ECO:0000256" key="1">
    <source>
        <dbReference type="ARBA" id="ARBA00022741"/>
    </source>
</evidence>
<dbReference type="PRINTS" id="PR00328">
    <property type="entry name" value="SAR1GTPBP"/>
</dbReference>
<feature type="binding site" evidence="4">
    <location>
        <position position="31"/>
    </location>
    <ligand>
        <name>Mg(2+)</name>
        <dbReference type="ChEBI" id="CHEBI:18420"/>
    </ligand>
</feature>
<dbReference type="InterPro" id="IPR006689">
    <property type="entry name" value="Small_GTPase_ARF/SAR"/>
</dbReference>
<proteinExistence type="inferred from homology"/>
<keyword evidence="4" id="KW-0479">Metal-binding</keyword>
<dbReference type="InterPro" id="IPR005225">
    <property type="entry name" value="Small_GTP-bd"/>
</dbReference>
<gene>
    <name evidence="6" type="ORF">COEREDRAFT_90387</name>
</gene>
<dbReference type="SMART" id="SM00178">
    <property type="entry name" value="SAR"/>
    <property type="match status" value="1"/>
</dbReference>
<evidence type="ECO:0000313" key="6">
    <source>
        <dbReference type="EMBL" id="PIA19697.1"/>
    </source>
</evidence>
<organism evidence="6 7">
    <name type="scientific">Coemansia reversa (strain ATCC 12441 / NRRL 1564)</name>
    <dbReference type="NCBI Taxonomy" id="763665"/>
    <lineage>
        <taxon>Eukaryota</taxon>
        <taxon>Fungi</taxon>
        <taxon>Fungi incertae sedis</taxon>
        <taxon>Zoopagomycota</taxon>
        <taxon>Kickxellomycotina</taxon>
        <taxon>Kickxellomycetes</taxon>
        <taxon>Kickxellales</taxon>
        <taxon>Kickxellaceae</taxon>
        <taxon>Coemansia</taxon>
    </lineage>
</organism>
<feature type="binding site" evidence="4">
    <location>
        <position position="55"/>
    </location>
    <ligand>
        <name>Mg(2+)</name>
        <dbReference type="ChEBI" id="CHEBI:18420"/>
    </ligand>
</feature>
<keyword evidence="1 3" id="KW-0547">Nucleotide-binding</keyword>
<accession>A0A2G5BLY4</accession>
<dbReference type="InterPro" id="IPR027417">
    <property type="entry name" value="P-loop_NTPase"/>
</dbReference>
<feature type="binding site" evidence="3">
    <location>
        <position position="77"/>
    </location>
    <ligand>
        <name>GTP</name>
        <dbReference type="ChEBI" id="CHEBI:37565"/>
    </ligand>
</feature>
<dbReference type="GO" id="GO:0034067">
    <property type="term" value="P:protein localization to Golgi apparatus"/>
    <property type="evidence" value="ECO:0007669"/>
    <property type="project" value="TreeGrafter"/>
</dbReference>
<dbReference type="GO" id="GO:0043001">
    <property type="term" value="P:Golgi to plasma membrane protein transport"/>
    <property type="evidence" value="ECO:0007669"/>
    <property type="project" value="TreeGrafter"/>
</dbReference>
<evidence type="ECO:0000256" key="2">
    <source>
        <dbReference type="ARBA" id="ARBA00023134"/>
    </source>
</evidence>
<protein>
    <submittedName>
        <fullName evidence="6">Putative ARL3</fullName>
    </submittedName>
</protein>
<dbReference type="GO" id="GO:0046872">
    <property type="term" value="F:metal ion binding"/>
    <property type="evidence" value="ECO:0007669"/>
    <property type="project" value="UniProtKB-KW"/>
</dbReference>